<evidence type="ECO:0000313" key="2">
    <source>
        <dbReference type="EMBL" id="KKM26759.1"/>
    </source>
</evidence>
<gene>
    <name evidence="2" type="ORF">LCGC14_1581510</name>
</gene>
<protein>
    <submittedName>
        <fullName evidence="2">Uncharacterized protein</fullName>
    </submittedName>
</protein>
<proteinExistence type="predicted"/>
<keyword evidence="1" id="KW-0472">Membrane</keyword>
<dbReference type="AlphaFoldDB" id="A0A0F9J2V0"/>
<evidence type="ECO:0000256" key="1">
    <source>
        <dbReference type="SAM" id="Phobius"/>
    </source>
</evidence>
<reference evidence="2" key="1">
    <citation type="journal article" date="2015" name="Nature">
        <title>Complex archaea that bridge the gap between prokaryotes and eukaryotes.</title>
        <authorList>
            <person name="Spang A."/>
            <person name="Saw J.H."/>
            <person name="Jorgensen S.L."/>
            <person name="Zaremba-Niedzwiedzka K."/>
            <person name="Martijn J."/>
            <person name="Lind A.E."/>
            <person name="van Eijk R."/>
            <person name="Schleper C."/>
            <person name="Guy L."/>
            <person name="Ettema T.J."/>
        </authorList>
    </citation>
    <scope>NUCLEOTIDE SEQUENCE</scope>
</reference>
<keyword evidence="1" id="KW-0812">Transmembrane</keyword>
<keyword evidence="1" id="KW-1133">Transmembrane helix</keyword>
<organism evidence="2">
    <name type="scientific">marine sediment metagenome</name>
    <dbReference type="NCBI Taxonomy" id="412755"/>
    <lineage>
        <taxon>unclassified sequences</taxon>
        <taxon>metagenomes</taxon>
        <taxon>ecological metagenomes</taxon>
    </lineage>
</organism>
<sequence length="54" mass="6137">MRGKRGKSQTIHAVYLLWLPKIVMLLYSILFPCQMFLTIISPSPFTPTSQGIVL</sequence>
<name>A0A0F9J2V0_9ZZZZ</name>
<feature type="transmembrane region" description="Helical" evidence="1">
    <location>
        <begin position="12"/>
        <end position="37"/>
    </location>
</feature>
<accession>A0A0F9J2V0</accession>
<dbReference type="EMBL" id="LAZR01012454">
    <property type="protein sequence ID" value="KKM26759.1"/>
    <property type="molecule type" value="Genomic_DNA"/>
</dbReference>
<comment type="caution">
    <text evidence="2">The sequence shown here is derived from an EMBL/GenBank/DDBJ whole genome shotgun (WGS) entry which is preliminary data.</text>
</comment>